<dbReference type="InterPro" id="IPR014436">
    <property type="entry name" value="Extradiol_dOase_DODA"/>
</dbReference>
<feature type="domain" description="Extradiol ring-cleavage dioxygenase class III enzyme subunit B" evidence="8">
    <location>
        <begin position="66"/>
        <end position="382"/>
    </location>
</feature>
<evidence type="ECO:0000256" key="1">
    <source>
        <dbReference type="ARBA" id="ARBA00001947"/>
    </source>
</evidence>
<evidence type="ECO:0000259" key="8">
    <source>
        <dbReference type="Pfam" id="PF02900"/>
    </source>
</evidence>
<keyword evidence="3" id="KW-0479">Metal-binding</keyword>
<comment type="cofactor">
    <cofactor evidence="1">
        <name>Zn(2+)</name>
        <dbReference type="ChEBI" id="CHEBI:29105"/>
    </cofactor>
</comment>
<evidence type="ECO:0000256" key="5">
    <source>
        <dbReference type="ARBA" id="ARBA00023002"/>
    </source>
</evidence>
<protein>
    <submittedName>
        <fullName evidence="9">Catalytic LigB subunit of aromatic ring-opening dioxygenase family protein</fullName>
    </submittedName>
</protein>
<gene>
    <name evidence="9" type="ORF">FOB60_003972</name>
</gene>
<evidence type="ECO:0000313" key="10">
    <source>
        <dbReference type="Proteomes" id="UP000590412"/>
    </source>
</evidence>
<comment type="caution">
    <text evidence="9">The sequence shown here is derived from an EMBL/GenBank/DDBJ whole genome shotgun (WGS) entry which is preliminary data.</text>
</comment>
<evidence type="ECO:0000256" key="6">
    <source>
        <dbReference type="SAM" id="MobiDB-lite"/>
    </source>
</evidence>
<keyword evidence="9" id="KW-0223">Dioxygenase</keyword>
<proteinExistence type="inferred from homology"/>
<dbReference type="InterPro" id="IPR004183">
    <property type="entry name" value="Xdiol_dOase_suB"/>
</dbReference>
<name>A0A8X7NKQ3_CANPA</name>
<dbReference type="SUPFAM" id="SSF53213">
    <property type="entry name" value="LigB-like"/>
    <property type="match status" value="1"/>
</dbReference>
<feature type="compositionally biased region" description="Low complexity" evidence="6">
    <location>
        <begin position="329"/>
        <end position="339"/>
    </location>
</feature>
<sequence>MQLWLTSITTVLSSLLIYYYVNNNNNTTTTITTINNTTATTTLSPHSNDMSTISKYIKHQGSILPTYFFSHGGPTFMYENDSFGNKGAWNKVRTIGQQIKSLPPRDKPDYIIVVSAHWQSSPGGKQPNTIEIGTTWSNGGNGENALIYDFYGFPKHMYAEEFHTYNNKAVADAIKSKLTESGFSAELTDRGIDHGVWVPFKVAFSGYNTQTQPQPDYNEKRALDLPDIAIVQVSLTANDSDFNTHFKLGQALDFFRQNEIWDDLHQKYLKGMVICSGMSVHNLRELGFSMQYMQQNPTAKGLPYAKQFNDLVKSVVESSETETDNTGGDSKSSPTTSSTLLSKLNDLKKDPLLRKAHPTLEHFLPLVVACGIAQDAKQNVKEIYNDELGSLGWGIYQVGNNIDSKI</sequence>
<dbReference type="GO" id="GO:0008198">
    <property type="term" value="F:ferrous iron binding"/>
    <property type="evidence" value="ECO:0007669"/>
    <property type="project" value="InterPro"/>
</dbReference>
<keyword evidence="5" id="KW-0560">Oxidoreductase</keyword>
<dbReference type="GO" id="GO:0016702">
    <property type="term" value="F:oxidoreductase activity, acting on single donors with incorporation of molecular oxygen, incorporation of two atoms of oxygen"/>
    <property type="evidence" value="ECO:0007669"/>
    <property type="project" value="UniProtKB-ARBA"/>
</dbReference>
<feature type="chain" id="PRO_5036452578" evidence="7">
    <location>
        <begin position="24"/>
        <end position="406"/>
    </location>
</feature>
<evidence type="ECO:0000256" key="4">
    <source>
        <dbReference type="ARBA" id="ARBA00022833"/>
    </source>
</evidence>
<evidence type="ECO:0000256" key="7">
    <source>
        <dbReference type="SAM" id="SignalP"/>
    </source>
</evidence>
<keyword evidence="4" id="KW-0862">Zinc</keyword>
<comment type="similarity">
    <text evidence="2">Belongs to the DODA-type extradiol aromatic ring-opening dioxygenase family.</text>
</comment>
<dbReference type="EMBL" id="JABWAB010000005">
    <property type="protein sequence ID" value="KAF6051304.1"/>
    <property type="molecule type" value="Genomic_DNA"/>
</dbReference>
<dbReference type="PANTHER" id="PTHR30096:SF0">
    <property type="entry name" value="4,5-DOPA DIOXYGENASE EXTRADIOL-LIKE PROTEIN"/>
    <property type="match status" value="1"/>
</dbReference>
<feature type="signal peptide" evidence="7">
    <location>
        <begin position="1"/>
        <end position="23"/>
    </location>
</feature>
<keyword evidence="7" id="KW-0732">Signal</keyword>
<dbReference type="AlphaFoldDB" id="A0A8X7NKQ3"/>
<dbReference type="Gene3D" id="3.40.830.10">
    <property type="entry name" value="LigB-like"/>
    <property type="match status" value="1"/>
</dbReference>
<dbReference type="PANTHER" id="PTHR30096">
    <property type="entry name" value="4,5-DOPA DIOXYGENASE EXTRADIOL-LIKE PROTEIN"/>
    <property type="match status" value="1"/>
</dbReference>
<feature type="region of interest" description="Disordered" evidence="6">
    <location>
        <begin position="316"/>
        <end position="339"/>
    </location>
</feature>
<dbReference type="GO" id="GO:0008270">
    <property type="term" value="F:zinc ion binding"/>
    <property type="evidence" value="ECO:0007669"/>
    <property type="project" value="InterPro"/>
</dbReference>
<dbReference type="Proteomes" id="UP000590412">
    <property type="component" value="Unassembled WGS sequence"/>
</dbReference>
<evidence type="ECO:0000256" key="2">
    <source>
        <dbReference type="ARBA" id="ARBA00007581"/>
    </source>
</evidence>
<organism evidence="9 10">
    <name type="scientific">Candida parapsilosis</name>
    <name type="common">Yeast</name>
    <dbReference type="NCBI Taxonomy" id="5480"/>
    <lineage>
        <taxon>Eukaryota</taxon>
        <taxon>Fungi</taxon>
        <taxon>Dikarya</taxon>
        <taxon>Ascomycota</taxon>
        <taxon>Saccharomycotina</taxon>
        <taxon>Pichiomycetes</taxon>
        <taxon>Debaryomycetaceae</taxon>
        <taxon>Candida/Lodderomyces clade</taxon>
        <taxon>Candida</taxon>
    </lineage>
</organism>
<dbReference type="Pfam" id="PF02900">
    <property type="entry name" value="LigB"/>
    <property type="match status" value="1"/>
</dbReference>
<evidence type="ECO:0000313" key="9">
    <source>
        <dbReference type="EMBL" id="KAF6051304.1"/>
    </source>
</evidence>
<evidence type="ECO:0000256" key="3">
    <source>
        <dbReference type="ARBA" id="ARBA00022723"/>
    </source>
</evidence>
<reference evidence="9" key="1">
    <citation type="submission" date="2020-03" db="EMBL/GenBank/DDBJ databases">
        <title>FDA dAtabase for Regulatory Grade micrObial Sequences (FDA-ARGOS): Supporting development and validation of Infectious Disease Dx tests.</title>
        <authorList>
            <person name="Campos J."/>
            <person name="Goldberg B."/>
            <person name="Tallon L."/>
            <person name="Sadzewicz L."/>
            <person name="Vavikolanu K."/>
            <person name="Mehta A."/>
            <person name="Aluvathingal J."/>
            <person name="Nadendla S."/>
            <person name="Nandy P."/>
            <person name="Geyer C."/>
            <person name="Yan Y."/>
            <person name="Sichtig H."/>
        </authorList>
    </citation>
    <scope>NUCLEOTIDE SEQUENCE [LARGE SCALE GENOMIC DNA]</scope>
    <source>
        <strain evidence="9">FDAARGOS_652</strain>
    </source>
</reference>
<accession>A0A8X7NKQ3</accession>
<dbReference type="CDD" id="cd07363">
    <property type="entry name" value="45_DOPA_Dioxygenase"/>
    <property type="match status" value="1"/>
</dbReference>